<comment type="caution">
    <text evidence="1">The sequence shown here is derived from an EMBL/GenBank/DDBJ whole genome shotgun (WGS) entry which is preliminary data.</text>
</comment>
<dbReference type="EMBL" id="CM046119">
    <property type="protein sequence ID" value="KAI8425703.1"/>
    <property type="molecule type" value="Genomic_DNA"/>
</dbReference>
<keyword evidence="2" id="KW-1185">Reference proteome</keyword>
<dbReference type="Proteomes" id="UP001064048">
    <property type="component" value="Chromosome 19"/>
</dbReference>
<organism evidence="1 2">
    <name type="scientific">Choristoneura fumiferana</name>
    <name type="common">Spruce budworm moth</name>
    <name type="synonym">Archips fumiferana</name>
    <dbReference type="NCBI Taxonomy" id="7141"/>
    <lineage>
        <taxon>Eukaryota</taxon>
        <taxon>Metazoa</taxon>
        <taxon>Ecdysozoa</taxon>
        <taxon>Arthropoda</taxon>
        <taxon>Hexapoda</taxon>
        <taxon>Insecta</taxon>
        <taxon>Pterygota</taxon>
        <taxon>Neoptera</taxon>
        <taxon>Endopterygota</taxon>
        <taxon>Lepidoptera</taxon>
        <taxon>Glossata</taxon>
        <taxon>Ditrysia</taxon>
        <taxon>Tortricoidea</taxon>
        <taxon>Tortricidae</taxon>
        <taxon>Tortricinae</taxon>
        <taxon>Choristoneura</taxon>
    </lineage>
</organism>
<evidence type="ECO:0000313" key="1">
    <source>
        <dbReference type="EMBL" id="KAI8425703.1"/>
    </source>
</evidence>
<reference evidence="1 2" key="1">
    <citation type="journal article" date="2022" name="Genome Biol. Evol.">
        <title>The Spruce Budworm Genome: Reconstructing the Evolutionary History of Antifreeze Proteins.</title>
        <authorList>
            <person name="Beliveau C."/>
            <person name="Gagne P."/>
            <person name="Picq S."/>
            <person name="Vernygora O."/>
            <person name="Keeling C.I."/>
            <person name="Pinkney K."/>
            <person name="Doucet D."/>
            <person name="Wen F."/>
            <person name="Johnston J.S."/>
            <person name="Maaroufi H."/>
            <person name="Boyle B."/>
            <person name="Laroche J."/>
            <person name="Dewar K."/>
            <person name="Juretic N."/>
            <person name="Blackburn G."/>
            <person name="Nisole A."/>
            <person name="Brunet B."/>
            <person name="Brandao M."/>
            <person name="Lumley L."/>
            <person name="Duan J."/>
            <person name="Quan G."/>
            <person name="Lucarotti C.J."/>
            <person name="Roe A.D."/>
            <person name="Sperling F.A.H."/>
            <person name="Levesque R.C."/>
            <person name="Cusson M."/>
        </authorList>
    </citation>
    <scope>NUCLEOTIDE SEQUENCE [LARGE SCALE GENOMIC DNA]</scope>
    <source>
        <strain evidence="1">Glfc:IPQL:Cfum</strain>
    </source>
</reference>
<sequence>MRGAGGRLLNSMSSVNYPRRVRWILPVNGTCRRSPAPCASQLAYALITTRQNANESDGNKHGHPVGTLVYNRLERAQTDIGYIILTQNKNMSALTKNDEAPTMDVNNYQDGLGMGNPNGRPMNLQGVQASMPMPPSSR</sequence>
<protein>
    <submittedName>
        <fullName evidence="1">Uncharacterized protein</fullName>
    </submittedName>
</protein>
<evidence type="ECO:0000313" key="2">
    <source>
        <dbReference type="Proteomes" id="UP001064048"/>
    </source>
</evidence>
<accession>A0ACC0JNI8</accession>
<proteinExistence type="predicted"/>
<gene>
    <name evidence="1" type="ORF">MSG28_011506</name>
</gene>
<name>A0ACC0JNI8_CHOFU</name>